<accession>A0A8A7KID2</accession>
<keyword evidence="2" id="KW-1185">Reference proteome</keyword>
<proteinExistence type="predicted"/>
<evidence type="ECO:0000313" key="2">
    <source>
        <dbReference type="Proteomes" id="UP000665020"/>
    </source>
</evidence>
<dbReference type="Proteomes" id="UP000665020">
    <property type="component" value="Chromosome"/>
</dbReference>
<protein>
    <submittedName>
        <fullName evidence="1">Uncharacterized protein</fullName>
    </submittedName>
</protein>
<sequence length="350" mass="41868">MDYYFRIEKDDKNDSILIIPYGIYNEEVFSSEPVDVKLNNGTKIRIKMGLGAIYPYGEGGAEPSKFISVWIDKVKVISKQNLFITDKGTSLKIEITKDGYWLYKFDINWFKDEEKISSEFIPKENYPTEIDLIEYPKNKIKPKDGEIAILHCENEELKDIILQAELRRNHSYVGYAIQPPDESISIEEFDVEKRKYSTKIYQYEYSGYLRHFVADIDNDGKEDYVYALYSRTHYRDGDVYFIFDEEQVIDKPFTDDDFEIFLKRARKIFPNNWVERYLSFKNKIDPWWSPIKNPNFGLRYTCFWPFIYEDKFYFILGSREEVYNNWFAVLRIDGEDLIEELIVQKVKPNY</sequence>
<dbReference type="EMBL" id="CP046640">
    <property type="protein sequence ID" value="QTL97894.1"/>
    <property type="molecule type" value="Genomic_DNA"/>
</dbReference>
<organism evidence="1 2">
    <name type="scientific">Iocasia fonsfrigidae</name>
    <dbReference type="NCBI Taxonomy" id="2682810"/>
    <lineage>
        <taxon>Bacteria</taxon>
        <taxon>Bacillati</taxon>
        <taxon>Bacillota</taxon>
        <taxon>Clostridia</taxon>
        <taxon>Halanaerobiales</taxon>
        <taxon>Halanaerobiaceae</taxon>
        <taxon>Iocasia</taxon>
    </lineage>
</organism>
<dbReference type="RefSeq" id="WP_230869501.1">
    <property type="nucleotide sequence ID" value="NZ_CP046640.1"/>
</dbReference>
<name>A0A8A7KID2_9FIRM</name>
<gene>
    <name evidence="1" type="ORF">GM661_07820</name>
</gene>
<evidence type="ECO:0000313" key="1">
    <source>
        <dbReference type="EMBL" id="QTL97894.1"/>
    </source>
</evidence>
<dbReference type="KEGG" id="ifn:GM661_07820"/>
<dbReference type="AlphaFoldDB" id="A0A8A7KID2"/>
<reference evidence="1" key="1">
    <citation type="submission" date="2019-12" db="EMBL/GenBank/DDBJ databases">
        <authorList>
            <person name="zhang j."/>
            <person name="sun C.M."/>
        </authorList>
    </citation>
    <scope>NUCLEOTIDE SEQUENCE</scope>
    <source>
        <strain evidence="1">NS-1</strain>
    </source>
</reference>